<proteinExistence type="predicted"/>
<dbReference type="InterPro" id="IPR018711">
    <property type="entry name" value="NAGPA"/>
</dbReference>
<dbReference type="AlphaFoldDB" id="A0A1F8AZ44"/>
<dbReference type="EMBL" id="MGGZ01000020">
    <property type="protein sequence ID" value="OGM57007.1"/>
    <property type="molecule type" value="Genomic_DNA"/>
</dbReference>
<accession>A0A1F8AZ44</accession>
<organism evidence="2 3">
    <name type="scientific">Candidatus Woesebacteria bacterium RIFCSPHIGHO2_12_FULL_46_16</name>
    <dbReference type="NCBI Taxonomy" id="1802513"/>
    <lineage>
        <taxon>Bacteria</taxon>
        <taxon>Candidatus Woeseibacteriota</taxon>
    </lineage>
</organism>
<evidence type="ECO:0000259" key="1">
    <source>
        <dbReference type="Pfam" id="PF09992"/>
    </source>
</evidence>
<gene>
    <name evidence="2" type="ORF">A3E46_02340</name>
</gene>
<evidence type="ECO:0000313" key="3">
    <source>
        <dbReference type="Proteomes" id="UP000178313"/>
    </source>
</evidence>
<sequence>MGGSKMITDTASEGDCGNDCPTLPLSEYISRNGGYAGMHGTYFCPADYAECAGKKNSFDFPVYNSRLGKWINGGNLFWNNRSIVYYDGGGMHFLRNANSFGGGLSAGIVNDPGLLDGGAVIADQFPLSDKQRAKGTKGGIGIRGNIVYLVVAGSVDMLDLAHIFKSLGASYALNLDGGGSVALWYGGYKVGPGRNLPNAIIFANK</sequence>
<dbReference type="Proteomes" id="UP000178313">
    <property type="component" value="Unassembled WGS sequence"/>
</dbReference>
<name>A0A1F8AZ44_9BACT</name>
<reference evidence="2 3" key="1">
    <citation type="journal article" date="2016" name="Nat. Commun.">
        <title>Thousands of microbial genomes shed light on interconnected biogeochemical processes in an aquifer system.</title>
        <authorList>
            <person name="Anantharaman K."/>
            <person name="Brown C.T."/>
            <person name="Hug L.A."/>
            <person name="Sharon I."/>
            <person name="Castelle C.J."/>
            <person name="Probst A.J."/>
            <person name="Thomas B.C."/>
            <person name="Singh A."/>
            <person name="Wilkins M.J."/>
            <person name="Karaoz U."/>
            <person name="Brodie E.L."/>
            <person name="Williams K.H."/>
            <person name="Hubbard S.S."/>
            <person name="Banfield J.F."/>
        </authorList>
    </citation>
    <scope>NUCLEOTIDE SEQUENCE [LARGE SCALE GENOMIC DNA]</scope>
</reference>
<protein>
    <recommendedName>
        <fullName evidence="1">Phosphodiester glycosidase domain-containing protein</fullName>
    </recommendedName>
</protein>
<evidence type="ECO:0000313" key="2">
    <source>
        <dbReference type="EMBL" id="OGM57007.1"/>
    </source>
</evidence>
<dbReference type="Pfam" id="PF09992">
    <property type="entry name" value="NAGPA"/>
    <property type="match status" value="1"/>
</dbReference>
<comment type="caution">
    <text evidence="2">The sequence shown here is derived from an EMBL/GenBank/DDBJ whole genome shotgun (WGS) entry which is preliminary data.</text>
</comment>
<feature type="domain" description="Phosphodiester glycosidase" evidence="1">
    <location>
        <begin position="108"/>
        <end position="202"/>
    </location>
</feature>
<dbReference type="STRING" id="1802513.A3E46_02340"/>